<feature type="domain" description="Ig-like" evidence="1">
    <location>
        <begin position="170"/>
        <end position="243"/>
    </location>
</feature>
<dbReference type="InterPro" id="IPR007110">
    <property type="entry name" value="Ig-like_dom"/>
</dbReference>
<accession>A0A4Z2H505</accession>
<dbReference type="SUPFAM" id="SSF48726">
    <property type="entry name" value="Immunoglobulin"/>
    <property type="match status" value="1"/>
</dbReference>
<dbReference type="InterPro" id="IPR013783">
    <property type="entry name" value="Ig-like_fold"/>
</dbReference>
<dbReference type="OrthoDB" id="8535511at2759"/>
<comment type="caution">
    <text evidence="2">The sequence shown here is derived from an EMBL/GenBank/DDBJ whole genome shotgun (WGS) entry which is preliminary data.</text>
</comment>
<reference evidence="2 3" key="1">
    <citation type="submission" date="2019-03" db="EMBL/GenBank/DDBJ databases">
        <title>First draft genome of Liparis tanakae, snailfish: a comprehensive survey of snailfish specific genes.</title>
        <authorList>
            <person name="Kim W."/>
            <person name="Song I."/>
            <person name="Jeong J.-H."/>
            <person name="Kim D."/>
            <person name="Kim S."/>
            <person name="Ryu S."/>
            <person name="Song J.Y."/>
            <person name="Lee S.K."/>
        </authorList>
    </citation>
    <scope>NUCLEOTIDE SEQUENCE [LARGE SCALE GENOMIC DNA]</scope>
    <source>
        <tissue evidence="2">Muscle</tissue>
    </source>
</reference>
<proteinExistence type="predicted"/>
<organism evidence="2 3">
    <name type="scientific">Liparis tanakae</name>
    <name type="common">Tanaka's snailfish</name>
    <dbReference type="NCBI Taxonomy" id="230148"/>
    <lineage>
        <taxon>Eukaryota</taxon>
        <taxon>Metazoa</taxon>
        <taxon>Chordata</taxon>
        <taxon>Craniata</taxon>
        <taxon>Vertebrata</taxon>
        <taxon>Euteleostomi</taxon>
        <taxon>Actinopterygii</taxon>
        <taxon>Neopterygii</taxon>
        <taxon>Teleostei</taxon>
        <taxon>Neoteleostei</taxon>
        <taxon>Acanthomorphata</taxon>
        <taxon>Eupercaria</taxon>
        <taxon>Perciformes</taxon>
        <taxon>Cottioidei</taxon>
        <taxon>Cottales</taxon>
        <taxon>Liparidae</taxon>
        <taxon>Liparis</taxon>
    </lineage>
</organism>
<dbReference type="Gene3D" id="2.60.40.10">
    <property type="entry name" value="Immunoglobulins"/>
    <property type="match status" value="2"/>
</dbReference>
<dbReference type="Proteomes" id="UP000314294">
    <property type="component" value="Unassembled WGS sequence"/>
</dbReference>
<dbReference type="InterPro" id="IPR036179">
    <property type="entry name" value="Ig-like_dom_sf"/>
</dbReference>
<keyword evidence="3" id="KW-1185">Reference proteome</keyword>
<evidence type="ECO:0000259" key="1">
    <source>
        <dbReference type="PROSITE" id="PS50835"/>
    </source>
</evidence>
<feature type="domain" description="Ig-like" evidence="1">
    <location>
        <begin position="46"/>
        <end position="153"/>
    </location>
</feature>
<name>A0A4Z2H505_9TELE</name>
<sequence>MLNCNINLGDIVKCKKTGEGLQSIDATAHTHIHAANTRAAFVSLSTELVKLSVSPEMTAECGQRVILNCDVSSSRNGLLIKHMEWFHSLTSVCSVDAEGKITHHTQTLSDFYCEYQHGQLSLVFARVKPLERGNYTCKLQSNRGAQHANTSVGLQECCGVAEGVWTRDRLTCTFKHVYPDGDVHWFHGSHKLGRSGKQHTSKRVEEEGWLTIQSYLERKSPHVPYNCSLMSAASGRYIASPLVLNLESLASVGTQGHKDGNGVASHGPVWTLLCISLLLAATLQ</sequence>
<dbReference type="SMART" id="SM00409">
    <property type="entry name" value="IG"/>
    <property type="match status" value="1"/>
</dbReference>
<gene>
    <name evidence="2" type="ORF">EYF80_029760</name>
</gene>
<evidence type="ECO:0000313" key="3">
    <source>
        <dbReference type="Proteomes" id="UP000314294"/>
    </source>
</evidence>
<evidence type="ECO:0000313" key="2">
    <source>
        <dbReference type="EMBL" id="TNN60002.1"/>
    </source>
</evidence>
<dbReference type="PROSITE" id="PS50835">
    <property type="entry name" value="IG_LIKE"/>
    <property type="match status" value="2"/>
</dbReference>
<dbReference type="Pfam" id="PF08204">
    <property type="entry name" value="V-set_CD47"/>
    <property type="match status" value="1"/>
</dbReference>
<dbReference type="InterPro" id="IPR013270">
    <property type="entry name" value="CD47_Vset"/>
</dbReference>
<protein>
    <recommendedName>
        <fullName evidence="1">Ig-like domain-containing protein</fullName>
    </recommendedName>
</protein>
<dbReference type="AlphaFoldDB" id="A0A4Z2H505"/>
<dbReference type="InterPro" id="IPR003599">
    <property type="entry name" value="Ig_sub"/>
</dbReference>
<dbReference type="EMBL" id="SRLO01000342">
    <property type="protein sequence ID" value="TNN60002.1"/>
    <property type="molecule type" value="Genomic_DNA"/>
</dbReference>